<dbReference type="Pfam" id="PF13400">
    <property type="entry name" value="Tad"/>
    <property type="match status" value="1"/>
</dbReference>
<dbReference type="RefSeq" id="WP_020041706.1">
    <property type="nucleotide sequence ID" value="NZ_KE557274.1"/>
</dbReference>
<evidence type="ECO:0000259" key="1">
    <source>
        <dbReference type="Pfam" id="PF09977"/>
    </source>
</evidence>
<feature type="domain" description="Putative Flp pilus-assembly TadG-like N-terminal" evidence="2">
    <location>
        <begin position="17"/>
        <end position="61"/>
    </location>
</feature>
<keyword evidence="5" id="KW-1185">Reference proteome</keyword>
<dbReference type="Proteomes" id="UP000015347">
    <property type="component" value="Unassembled WGS sequence"/>
</dbReference>
<dbReference type="HOGENOM" id="CLU_634363_0_0_5"/>
<feature type="domain" description="DUF7867" evidence="3">
    <location>
        <begin position="165"/>
        <end position="420"/>
    </location>
</feature>
<dbReference type="STRING" id="1123237.Salmuc_01630"/>
<protein>
    <submittedName>
        <fullName evidence="4">Uncharacterized protein</fullName>
    </submittedName>
</protein>
<dbReference type="EMBL" id="APVH01000013">
    <property type="protein sequence ID" value="EPX83855.1"/>
    <property type="molecule type" value="Genomic_DNA"/>
</dbReference>
<evidence type="ECO:0000313" key="4">
    <source>
        <dbReference type="EMBL" id="EPX83855.1"/>
    </source>
</evidence>
<proteinExistence type="predicted"/>
<accession>S9S0U1</accession>
<comment type="caution">
    <text evidence="4">The sequence shown here is derived from an EMBL/GenBank/DDBJ whole genome shotgun (WGS) entry which is preliminary data.</text>
</comment>
<dbReference type="Pfam" id="PF09977">
    <property type="entry name" value="Tad_C"/>
    <property type="match status" value="1"/>
</dbReference>
<reference evidence="5" key="1">
    <citation type="journal article" date="2014" name="Stand. Genomic Sci.">
        <title>Genome sequence of the exopolysaccharide-producing Salipiger mucosus type strain (DSM 16094(T)), a moderately halophilic member of the Roseobacter clade.</title>
        <authorList>
            <person name="Riedel T."/>
            <person name="Spring S."/>
            <person name="Fiebig A."/>
            <person name="Petersen J."/>
            <person name="Kyrpides N.C."/>
            <person name="Goker M."/>
            <person name="Klenk H.P."/>
        </authorList>
    </citation>
    <scope>NUCLEOTIDE SEQUENCE [LARGE SCALE GENOMIC DNA]</scope>
    <source>
        <strain evidence="5">DSM 16094</strain>
    </source>
</reference>
<dbReference type="InterPro" id="IPR018705">
    <property type="entry name" value="DUF2134_membrane"/>
</dbReference>
<sequence length="435" mass="45993">MRSARFFIRRFCRDESGNMTILGVFLTLSSLTVGSLAVDFSRKEASHVDLQVLADATAHAALVSRQTMTAPEAIQAALAFSHKNATDAAVAIHAGDLEFGHWDPEARTFTVNALSKQAVRVTAHRTDARGNYVEGLLTHMLGIRGFEVEAETVLAGNPTLCSQNGLVAEDSVEMTSANAFGINYCIHSDHTIKMSIGNDFGAGSIVSLPDTADLQIPSGDVGSNPGLAEALTEMPPRLNINQIIEDFAVAVETGESEYIPAGVRYSWNNRTTVNGQLKLSPDMMMAGEMHVFDCGSGNGTLDLETGTYGDLVLWTNCKMKFGQGTAFENAVIVQRNAASQAISAPNGVRFGAVDNCAPSGDVLLVTEGGMQVASDLEMHGATLAAKGPVSFAAKPDGMNGASVISGSALKVTSSGAFGFCDAERAFPWKAFRMVL</sequence>
<dbReference type="InterPro" id="IPR028087">
    <property type="entry name" value="Tad_N"/>
</dbReference>
<evidence type="ECO:0000259" key="2">
    <source>
        <dbReference type="Pfam" id="PF13400"/>
    </source>
</evidence>
<evidence type="ECO:0000313" key="5">
    <source>
        <dbReference type="Proteomes" id="UP000015347"/>
    </source>
</evidence>
<dbReference type="AlphaFoldDB" id="S9S0U1"/>
<evidence type="ECO:0000259" key="3">
    <source>
        <dbReference type="Pfam" id="PF25269"/>
    </source>
</evidence>
<dbReference type="eggNOG" id="COG4961">
    <property type="taxonomic scope" value="Bacteria"/>
</dbReference>
<dbReference type="Pfam" id="PF25269">
    <property type="entry name" value="DUF7867"/>
    <property type="match status" value="1"/>
</dbReference>
<dbReference type="OrthoDB" id="7863619at2"/>
<dbReference type="InterPro" id="IPR057189">
    <property type="entry name" value="DUF7867"/>
</dbReference>
<gene>
    <name evidence="4" type="ORF">Salmuc_01630</name>
</gene>
<organism evidence="4 5">
    <name type="scientific">Salipiger mucosus DSM 16094</name>
    <dbReference type="NCBI Taxonomy" id="1123237"/>
    <lineage>
        <taxon>Bacteria</taxon>
        <taxon>Pseudomonadati</taxon>
        <taxon>Pseudomonadota</taxon>
        <taxon>Alphaproteobacteria</taxon>
        <taxon>Rhodobacterales</taxon>
        <taxon>Roseobacteraceae</taxon>
        <taxon>Salipiger</taxon>
    </lineage>
</organism>
<name>S9S0U1_9RHOB</name>
<feature type="domain" description="DUF2134" evidence="1">
    <location>
        <begin position="69"/>
        <end position="153"/>
    </location>
</feature>